<dbReference type="PANTHER" id="PTHR23505">
    <property type="entry name" value="SPINSTER"/>
    <property type="match status" value="1"/>
</dbReference>
<dbReference type="GO" id="GO:0016020">
    <property type="term" value="C:membrane"/>
    <property type="evidence" value="ECO:0007669"/>
    <property type="project" value="UniProtKB-SubCell"/>
</dbReference>
<evidence type="ECO:0000313" key="8">
    <source>
        <dbReference type="EMBL" id="SHE74018.1"/>
    </source>
</evidence>
<dbReference type="OrthoDB" id="9815624at2"/>
<proteinExistence type="predicted"/>
<dbReference type="GO" id="GO:0022857">
    <property type="term" value="F:transmembrane transporter activity"/>
    <property type="evidence" value="ECO:0007669"/>
    <property type="project" value="InterPro"/>
</dbReference>
<dbReference type="Pfam" id="PF07690">
    <property type="entry name" value="MFS_1"/>
    <property type="match status" value="1"/>
</dbReference>
<evidence type="ECO:0000256" key="3">
    <source>
        <dbReference type="ARBA" id="ARBA00022692"/>
    </source>
</evidence>
<feature type="domain" description="Major facilitator superfamily (MFS) profile" evidence="7">
    <location>
        <begin position="12"/>
        <end position="408"/>
    </location>
</feature>
<dbReference type="InterPro" id="IPR036259">
    <property type="entry name" value="MFS_trans_sf"/>
</dbReference>
<name>A0A1M4VYG2_9BACT</name>
<feature type="transmembrane region" description="Helical" evidence="6">
    <location>
        <begin position="139"/>
        <end position="163"/>
    </location>
</feature>
<feature type="transmembrane region" description="Helical" evidence="6">
    <location>
        <begin position="209"/>
        <end position="230"/>
    </location>
</feature>
<keyword evidence="2" id="KW-0813">Transport</keyword>
<organism evidence="8 9">
    <name type="scientific">Dysgonomonas macrotermitis</name>
    <dbReference type="NCBI Taxonomy" id="1346286"/>
    <lineage>
        <taxon>Bacteria</taxon>
        <taxon>Pseudomonadati</taxon>
        <taxon>Bacteroidota</taxon>
        <taxon>Bacteroidia</taxon>
        <taxon>Bacteroidales</taxon>
        <taxon>Dysgonomonadaceae</taxon>
        <taxon>Dysgonomonas</taxon>
    </lineage>
</organism>
<evidence type="ECO:0000313" key="9">
    <source>
        <dbReference type="Proteomes" id="UP000184480"/>
    </source>
</evidence>
<keyword evidence="3 6" id="KW-0812">Transmembrane</keyword>
<feature type="transmembrane region" description="Helical" evidence="6">
    <location>
        <begin position="355"/>
        <end position="374"/>
    </location>
</feature>
<comment type="subcellular location">
    <subcellularLocation>
        <location evidence="1">Membrane</location>
        <topology evidence="1">Multi-pass membrane protein</topology>
    </subcellularLocation>
</comment>
<dbReference type="InterPro" id="IPR020846">
    <property type="entry name" value="MFS_dom"/>
</dbReference>
<feature type="transmembrane region" description="Helical" evidence="6">
    <location>
        <begin position="169"/>
        <end position="188"/>
    </location>
</feature>
<keyword evidence="9" id="KW-1185">Reference proteome</keyword>
<feature type="transmembrane region" description="Helical" evidence="6">
    <location>
        <begin position="262"/>
        <end position="282"/>
    </location>
</feature>
<protein>
    <submittedName>
        <fullName evidence="8">Sugar phosphate permease</fullName>
    </submittedName>
</protein>
<dbReference type="Proteomes" id="UP000184480">
    <property type="component" value="Unassembled WGS sequence"/>
</dbReference>
<dbReference type="InterPro" id="IPR044770">
    <property type="entry name" value="MFS_spinster-like"/>
</dbReference>
<evidence type="ECO:0000256" key="4">
    <source>
        <dbReference type="ARBA" id="ARBA00022989"/>
    </source>
</evidence>
<feature type="transmembrane region" description="Helical" evidence="6">
    <location>
        <begin position="294"/>
        <end position="311"/>
    </location>
</feature>
<evidence type="ECO:0000256" key="5">
    <source>
        <dbReference type="ARBA" id="ARBA00023136"/>
    </source>
</evidence>
<feature type="transmembrane region" description="Helical" evidence="6">
    <location>
        <begin position="386"/>
        <end position="404"/>
    </location>
</feature>
<gene>
    <name evidence="8" type="ORF">SAMN05444362_10274</name>
</gene>
<dbReference type="InterPro" id="IPR011701">
    <property type="entry name" value="MFS"/>
</dbReference>
<dbReference type="PANTHER" id="PTHR23505:SF79">
    <property type="entry name" value="PROTEIN SPINSTER"/>
    <property type="match status" value="1"/>
</dbReference>
<feature type="transmembrane region" description="Helical" evidence="6">
    <location>
        <begin position="7"/>
        <end position="25"/>
    </location>
</feature>
<keyword evidence="4 6" id="KW-1133">Transmembrane helix</keyword>
<dbReference type="EMBL" id="FQUC01000002">
    <property type="protein sequence ID" value="SHE74018.1"/>
    <property type="molecule type" value="Genomic_DNA"/>
</dbReference>
<feature type="transmembrane region" description="Helical" evidence="6">
    <location>
        <begin position="317"/>
        <end position="334"/>
    </location>
</feature>
<feature type="transmembrane region" description="Helical" evidence="6">
    <location>
        <begin position="105"/>
        <end position="127"/>
    </location>
</feature>
<evidence type="ECO:0000256" key="1">
    <source>
        <dbReference type="ARBA" id="ARBA00004141"/>
    </source>
</evidence>
<accession>A0A1M4VYG2</accession>
<dbReference type="PROSITE" id="PS50850">
    <property type="entry name" value="MFS"/>
    <property type="match status" value="1"/>
</dbReference>
<evidence type="ECO:0000259" key="7">
    <source>
        <dbReference type="PROSITE" id="PS50850"/>
    </source>
</evidence>
<dbReference type="SUPFAM" id="SSF103473">
    <property type="entry name" value="MFS general substrate transporter"/>
    <property type="match status" value="1"/>
</dbReference>
<dbReference type="AlphaFoldDB" id="A0A1M4VYG2"/>
<feature type="transmembrane region" description="Helical" evidence="6">
    <location>
        <begin position="79"/>
        <end position="99"/>
    </location>
</feature>
<reference evidence="9" key="1">
    <citation type="submission" date="2016-11" db="EMBL/GenBank/DDBJ databases">
        <authorList>
            <person name="Varghese N."/>
            <person name="Submissions S."/>
        </authorList>
    </citation>
    <scope>NUCLEOTIDE SEQUENCE [LARGE SCALE GENOMIC DNA]</scope>
    <source>
        <strain evidence="9">DSM 27370</strain>
    </source>
</reference>
<dbReference type="STRING" id="1346286.SAMN05444362_10274"/>
<sequence>MIQDSKKYPWLVVAMLWFVALLNYMDRQMLSTMRPFMEGDISELVSAANFGRLMAIFLWIYAFMSPVSGLIADRLNRKWLIIGSLFTWSGVTLLMGYAQTFDQLYLLRAVMGISEAFYIPAGLSLIADYHQGKTRSIAVGFHTTGIYLGQAFGGFGATIAGSFSWQSTFHTFGLIGVLYSIILILFLKEKKGYTIDKTEKKSFTAELQGMWKALIVLFGNISFWVILFYFSAPSLPGWATKNWLPTLFSNSLNIEMEQAGPMSTITIAIASLVGVLIGGFLSDKWVQKNLRGRIYTGVIGLAFTIPALFLLGFGDNLVTIVSGALCFGLGFGMFDVNSMPILCQFVSPRYRATGYGLMNLAGISAGAVITSVLGKSIDAGNLGKDFAMLTIVVAVAIVLNLIFLKPTTVDKTD</sequence>
<evidence type="ECO:0000256" key="6">
    <source>
        <dbReference type="SAM" id="Phobius"/>
    </source>
</evidence>
<evidence type="ECO:0000256" key="2">
    <source>
        <dbReference type="ARBA" id="ARBA00022448"/>
    </source>
</evidence>
<feature type="transmembrane region" description="Helical" evidence="6">
    <location>
        <begin position="53"/>
        <end position="72"/>
    </location>
</feature>
<dbReference type="Gene3D" id="1.20.1250.20">
    <property type="entry name" value="MFS general substrate transporter like domains"/>
    <property type="match status" value="2"/>
</dbReference>
<keyword evidence="5 6" id="KW-0472">Membrane</keyword>